<dbReference type="CDD" id="cd02440">
    <property type="entry name" value="AdoMet_MTases"/>
    <property type="match status" value="1"/>
</dbReference>
<feature type="domain" description="Methyltransferase type 11" evidence="4">
    <location>
        <begin position="50"/>
        <end position="146"/>
    </location>
</feature>
<dbReference type="PANTHER" id="PTHR44942:SF4">
    <property type="entry name" value="METHYLTRANSFERASE TYPE 11 DOMAIN-CONTAINING PROTEIN"/>
    <property type="match status" value="1"/>
</dbReference>
<keyword evidence="3" id="KW-0808">Transferase</keyword>
<name>A0ABX8V9S3_9FLAO</name>
<evidence type="ECO:0000256" key="1">
    <source>
        <dbReference type="ARBA" id="ARBA00008361"/>
    </source>
</evidence>
<proteinExistence type="inferred from homology"/>
<dbReference type="GO" id="GO:0008168">
    <property type="term" value="F:methyltransferase activity"/>
    <property type="evidence" value="ECO:0007669"/>
    <property type="project" value="UniProtKB-KW"/>
</dbReference>
<evidence type="ECO:0000256" key="3">
    <source>
        <dbReference type="ARBA" id="ARBA00022679"/>
    </source>
</evidence>
<dbReference type="InterPro" id="IPR051052">
    <property type="entry name" value="Diverse_substrate_MTase"/>
</dbReference>
<dbReference type="InterPro" id="IPR029063">
    <property type="entry name" value="SAM-dependent_MTases_sf"/>
</dbReference>
<keyword evidence="2 5" id="KW-0489">Methyltransferase</keyword>
<dbReference type="InterPro" id="IPR013216">
    <property type="entry name" value="Methyltransf_11"/>
</dbReference>
<dbReference type="Gene3D" id="3.40.50.150">
    <property type="entry name" value="Vaccinia Virus protein VP39"/>
    <property type="match status" value="1"/>
</dbReference>
<evidence type="ECO:0000313" key="5">
    <source>
        <dbReference type="EMBL" id="QYJ67391.1"/>
    </source>
</evidence>
<accession>A0ABX8V9S3</accession>
<dbReference type="Pfam" id="PF08241">
    <property type="entry name" value="Methyltransf_11"/>
    <property type="match status" value="1"/>
</dbReference>
<comment type="similarity">
    <text evidence="1">Belongs to the methyltransferase superfamily.</text>
</comment>
<dbReference type="RefSeq" id="WP_220639736.1">
    <property type="nucleotide sequence ID" value="NZ_CP080429.1"/>
</dbReference>
<reference evidence="5 6" key="1">
    <citation type="submission" date="2021-07" db="EMBL/GenBank/DDBJ databases">
        <title>Flavobacterium WSW3-B6 sp.nov, isolated from seaweed.</title>
        <authorList>
            <person name="Muhammad N."/>
            <person name="Ho H."/>
            <person name="Lee Y.-J."/>
            <person name="Nguyen T."/>
            <person name="Ho J."/>
            <person name="Kim S.-G."/>
        </authorList>
    </citation>
    <scope>NUCLEOTIDE SEQUENCE [LARGE SCALE GENOMIC DNA]</scope>
    <source>
        <strain evidence="5 6">WSW3-B6</strain>
    </source>
</reference>
<dbReference type="GO" id="GO:0032259">
    <property type="term" value="P:methylation"/>
    <property type="evidence" value="ECO:0007669"/>
    <property type="project" value="UniProtKB-KW"/>
</dbReference>
<dbReference type="PANTHER" id="PTHR44942">
    <property type="entry name" value="METHYLTRANSF_11 DOMAIN-CONTAINING PROTEIN"/>
    <property type="match status" value="1"/>
</dbReference>
<protein>
    <submittedName>
        <fullName evidence="5">Class I SAM-dependent methyltransferase</fullName>
    </submittedName>
</protein>
<organism evidence="5 6">
    <name type="scientific">Flavobacterium litorale</name>
    <dbReference type="NCBI Taxonomy" id="2856519"/>
    <lineage>
        <taxon>Bacteria</taxon>
        <taxon>Pseudomonadati</taxon>
        <taxon>Bacteroidota</taxon>
        <taxon>Flavobacteriia</taxon>
        <taxon>Flavobacteriales</taxon>
        <taxon>Flavobacteriaceae</taxon>
        <taxon>Flavobacterium</taxon>
    </lineage>
</organism>
<sequence>MNTIATEIKDFYTQSSEDLRLQTGLGPLEFERNKELINRFIPKQKAIIADVGGGTGHYAAWLSNMGHNVTLIEPVPKHIALAKQRAKNNANKFTVIAGEASTLPFSDNSVDVVILHGPLYHLQEEVARLQVLQEAKRVLKDGGIVLGFAISYTASTVAALSSGMFHEPAVFAMCQEELATGYHFPPEAFPGMLCNAYFHRPKDFRKEFESANLTVTAHLAVEGLAWLDKNFFENWFIPKKKEQLLKLIQATESNEDTLALSPHMMIAAKKSR</sequence>
<evidence type="ECO:0000313" key="6">
    <source>
        <dbReference type="Proteomes" id="UP000825381"/>
    </source>
</evidence>
<dbReference type="Proteomes" id="UP000825381">
    <property type="component" value="Chromosome"/>
</dbReference>
<evidence type="ECO:0000259" key="4">
    <source>
        <dbReference type="Pfam" id="PF08241"/>
    </source>
</evidence>
<dbReference type="EMBL" id="CP080429">
    <property type="protein sequence ID" value="QYJ67391.1"/>
    <property type="molecule type" value="Genomic_DNA"/>
</dbReference>
<dbReference type="SUPFAM" id="SSF53335">
    <property type="entry name" value="S-adenosyl-L-methionine-dependent methyltransferases"/>
    <property type="match status" value="1"/>
</dbReference>
<keyword evidence="6" id="KW-1185">Reference proteome</keyword>
<gene>
    <name evidence="5" type="ORF">K1I41_07385</name>
</gene>
<evidence type="ECO:0000256" key="2">
    <source>
        <dbReference type="ARBA" id="ARBA00022603"/>
    </source>
</evidence>